<dbReference type="STRING" id="546364.SAMN04489730_4065"/>
<evidence type="ECO:0000313" key="2">
    <source>
        <dbReference type="Proteomes" id="UP000182740"/>
    </source>
</evidence>
<dbReference type="Proteomes" id="UP000182740">
    <property type="component" value="Unassembled WGS sequence"/>
</dbReference>
<dbReference type="InterPro" id="IPR019587">
    <property type="entry name" value="Polyketide_cyclase/dehydratase"/>
</dbReference>
<dbReference type="Pfam" id="PF10604">
    <property type="entry name" value="Polyketide_cyc2"/>
    <property type="match status" value="1"/>
</dbReference>
<organism evidence="1 2">
    <name type="scientific">Amycolatopsis australiensis</name>
    <dbReference type="NCBI Taxonomy" id="546364"/>
    <lineage>
        <taxon>Bacteria</taxon>
        <taxon>Bacillati</taxon>
        <taxon>Actinomycetota</taxon>
        <taxon>Actinomycetes</taxon>
        <taxon>Pseudonocardiales</taxon>
        <taxon>Pseudonocardiaceae</taxon>
        <taxon>Amycolatopsis</taxon>
    </lineage>
</organism>
<gene>
    <name evidence="1" type="ORF">SAMN04489730_4065</name>
</gene>
<dbReference type="SUPFAM" id="SSF55961">
    <property type="entry name" value="Bet v1-like"/>
    <property type="match status" value="1"/>
</dbReference>
<keyword evidence="2" id="KW-1185">Reference proteome</keyword>
<dbReference type="CDD" id="cd07821">
    <property type="entry name" value="PYR_PYL_RCAR_like"/>
    <property type="match status" value="1"/>
</dbReference>
<proteinExistence type="predicted"/>
<name>A0A1K1RWD4_9PSEU</name>
<sequence>MYRMVQRISVRVVTPADADTVYALLRDGASWPRWSPLGSFELVREGDGEPEGLGAVRLFRTGRVRSYEKIVALEPGRRFGYALEHGLPLRDYVAYVDLSPVEGGTEIHWHSTFTPKIPGTGWFYRRFLGSFIKRVAAGLAAAGRTTTV</sequence>
<protein>
    <submittedName>
        <fullName evidence="1">Polyketide cyclase / dehydrase and lipid transport</fullName>
    </submittedName>
</protein>
<dbReference type="Gene3D" id="3.30.530.20">
    <property type="match status" value="1"/>
</dbReference>
<dbReference type="InterPro" id="IPR023393">
    <property type="entry name" value="START-like_dom_sf"/>
</dbReference>
<reference evidence="2" key="1">
    <citation type="submission" date="2016-11" db="EMBL/GenBank/DDBJ databases">
        <authorList>
            <person name="Varghese N."/>
            <person name="Submissions S."/>
        </authorList>
    </citation>
    <scope>NUCLEOTIDE SEQUENCE [LARGE SCALE GENOMIC DNA]</scope>
    <source>
        <strain evidence="2">DSM 44671</strain>
    </source>
</reference>
<evidence type="ECO:0000313" key="1">
    <source>
        <dbReference type="EMBL" id="SFW76140.1"/>
    </source>
</evidence>
<accession>A0A1K1RWD4</accession>
<dbReference type="EMBL" id="FPJG01000006">
    <property type="protein sequence ID" value="SFW76140.1"/>
    <property type="molecule type" value="Genomic_DNA"/>
</dbReference>
<dbReference type="AlphaFoldDB" id="A0A1K1RWD4"/>